<reference evidence="1 2" key="1">
    <citation type="submission" date="2018-10" db="EMBL/GenBank/DDBJ databases">
        <authorList>
            <person name="Ekblom R."/>
            <person name="Jareborg N."/>
        </authorList>
    </citation>
    <scope>NUCLEOTIDE SEQUENCE [LARGE SCALE GENOMIC DNA]</scope>
    <source>
        <tissue evidence="1">Muscle</tissue>
    </source>
</reference>
<evidence type="ECO:0000313" key="1">
    <source>
        <dbReference type="EMBL" id="VCX37075.1"/>
    </source>
</evidence>
<dbReference type="Proteomes" id="UP000269945">
    <property type="component" value="Unassembled WGS sequence"/>
</dbReference>
<proteinExistence type="predicted"/>
<evidence type="ECO:0000313" key="2">
    <source>
        <dbReference type="Proteomes" id="UP000269945"/>
    </source>
</evidence>
<gene>
    <name evidence="1" type="ORF">BN2614_LOCUS5</name>
</gene>
<dbReference type="EMBL" id="CYRY02043003">
    <property type="protein sequence ID" value="VCX37075.1"/>
    <property type="molecule type" value="Genomic_DNA"/>
</dbReference>
<feature type="non-terminal residue" evidence="1">
    <location>
        <position position="1"/>
    </location>
</feature>
<organism evidence="1 2">
    <name type="scientific">Gulo gulo</name>
    <name type="common">Wolverine</name>
    <name type="synonym">Gluton</name>
    <dbReference type="NCBI Taxonomy" id="48420"/>
    <lineage>
        <taxon>Eukaryota</taxon>
        <taxon>Metazoa</taxon>
        <taxon>Chordata</taxon>
        <taxon>Craniata</taxon>
        <taxon>Vertebrata</taxon>
        <taxon>Euteleostomi</taxon>
        <taxon>Mammalia</taxon>
        <taxon>Eutheria</taxon>
        <taxon>Laurasiatheria</taxon>
        <taxon>Carnivora</taxon>
        <taxon>Caniformia</taxon>
        <taxon>Musteloidea</taxon>
        <taxon>Mustelidae</taxon>
        <taxon>Guloninae</taxon>
        <taxon>Gulo</taxon>
    </lineage>
</organism>
<name>A0A9X9Q6Z8_GULGU</name>
<accession>A0A9X9Q6Z8</accession>
<protein>
    <submittedName>
        <fullName evidence="1">Uncharacterized protein</fullName>
    </submittedName>
</protein>
<comment type="caution">
    <text evidence="1">The sequence shown here is derived from an EMBL/GenBank/DDBJ whole genome shotgun (WGS) entry which is preliminary data.</text>
</comment>
<sequence length="96" mass="10570">DEDPGTYFDLPCNEWVLVLGGLRASLWSNQNQNSREPSSSHATASVTFLRCKLLLCLPLPPPPSASFDFWPTLRYKVTASSLGKIIPSGQKQCGNF</sequence>
<dbReference type="AlphaFoldDB" id="A0A9X9Q6Z8"/>
<keyword evidence="2" id="KW-1185">Reference proteome</keyword>